<gene>
    <name evidence="2" type="ORF">NYM_LOCUS7290</name>
</gene>
<feature type="region of interest" description="Disordered" evidence="1">
    <location>
        <begin position="1"/>
        <end position="45"/>
    </location>
</feature>
<name>A0A5K0XXP3_9MAGN</name>
<feature type="compositionally biased region" description="Basic and acidic residues" evidence="1">
    <location>
        <begin position="1"/>
        <end position="26"/>
    </location>
</feature>
<accession>A0A5K0XXP3</accession>
<dbReference type="Gramene" id="NC11G0244090.1">
    <property type="protein sequence ID" value="NC11G0244090.1:cds"/>
    <property type="gene ID" value="NC11G0244090"/>
</dbReference>
<reference evidence="2" key="1">
    <citation type="submission" date="2019-09" db="EMBL/GenBank/DDBJ databases">
        <authorList>
            <person name="Zhang L."/>
        </authorList>
    </citation>
    <scope>NUCLEOTIDE SEQUENCE</scope>
</reference>
<dbReference type="AlphaFoldDB" id="A0A5K0XXP3"/>
<dbReference type="EMBL" id="LR721776">
    <property type="protein sequence ID" value="VVV70521.1"/>
    <property type="molecule type" value="Genomic_DNA"/>
</dbReference>
<sequence length="172" mass="18527">MKAALKDLRTRGRMEGKGVAGGEKEKQGKKRPASLRDGEEVKSSKAKNIDDVEVEEFFAILRNMREASSLLRKHNPRNPSFRAEDFAHVCRTGGGCGSSSAAGGGGSGRGETETAQPSRNNHYDAEDEWERSEDNGLPGGLDLNVEPCGGSSQHQLPERRGGRSAMAEGEDE</sequence>
<protein>
    <submittedName>
        <fullName evidence="2">Uncharacterized protein</fullName>
    </submittedName>
</protein>
<feature type="compositionally biased region" description="Gly residues" evidence="1">
    <location>
        <begin position="92"/>
        <end position="109"/>
    </location>
</feature>
<proteinExistence type="predicted"/>
<dbReference type="OrthoDB" id="1098796at2759"/>
<evidence type="ECO:0000313" key="2">
    <source>
        <dbReference type="EMBL" id="VVV70521.1"/>
    </source>
</evidence>
<organism evidence="2">
    <name type="scientific">Nymphaea colorata</name>
    <name type="common">pocket water lily</name>
    <dbReference type="NCBI Taxonomy" id="210225"/>
    <lineage>
        <taxon>Eukaryota</taxon>
        <taxon>Viridiplantae</taxon>
        <taxon>Streptophyta</taxon>
        <taxon>Embryophyta</taxon>
        <taxon>Tracheophyta</taxon>
        <taxon>Spermatophyta</taxon>
        <taxon>Magnoliopsida</taxon>
        <taxon>Nymphaeales</taxon>
        <taxon>Nymphaeaceae</taxon>
        <taxon>Nymphaea</taxon>
    </lineage>
</organism>
<evidence type="ECO:0000256" key="1">
    <source>
        <dbReference type="SAM" id="MobiDB-lite"/>
    </source>
</evidence>
<feature type="region of interest" description="Disordered" evidence="1">
    <location>
        <begin position="92"/>
        <end position="172"/>
    </location>
</feature>
<feature type="compositionally biased region" description="Basic and acidic residues" evidence="1">
    <location>
        <begin position="34"/>
        <end position="45"/>
    </location>
</feature>